<evidence type="ECO:0000313" key="4">
    <source>
        <dbReference type="EMBL" id="TXB67464.1"/>
    </source>
</evidence>
<organism evidence="4 5">
    <name type="scientific">Paracoccus aurantiacus</name>
    <dbReference type="NCBI Taxonomy" id="2599412"/>
    <lineage>
        <taxon>Bacteria</taxon>
        <taxon>Pseudomonadati</taxon>
        <taxon>Pseudomonadota</taxon>
        <taxon>Alphaproteobacteria</taxon>
        <taxon>Rhodobacterales</taxon>
        <taxon>Paracoccaceae</taxon>
        <taxon>Paracoccus</taxon>
    </lineage>
</organism>
<dbReference type="PANTHER" id="PTHR43580">
    <property type="entry name" value="OXIDOREDUCTASE GLYR1-RELATED"/>
    <property type="match status" value="1"/>
</dbReference>
<dbReference type="PANTHER" id="PTHR43580:SF2">
    <property type="entry name" value="CYTOKINE-LIKE NUCLEAR FACTOR N-PAC"/>
    <property type="match status" value="1"/>
</dbReference>
<dbReference type="PIRSF" id="PIRSF000103">
    <property type="entry name" value="HIBADH"/>
    <property type="match status" value="1"/>
</dbReference>
<dbReference type="GO" id="GO:0016054">
    <property type="term" value="P:organic acid catabolic process"/>
    <property type="evidence" value="ECO:0007669"/>
    <property type="project" value="UniProtKB-ARBA"/>
</dbReference>
<dbReference type="PROSITE" id="PS00895">
    <property type="entry name" value="3_HYDROXYISOBUT_DH"/>
    <property type="match status" value="1"/>
</dbReference>
<sequence length="324" mass="34691">MRVYKCEHYSYFFATQQPKQGNTEMKPAITETIAVIGLGKMGAGMAQNIQAAGAELVVFNRTTAKAQPFVQHGARLAETPRDAAASASIVLTSLMDDVSVREIVTASDGILASLKRGGIHLCATTVSPELAAELTELHRQHGSHFVSGTVVGRPDVAAAGELITLLSGDDAAMARCKPVCESYSAKVVALGSRPGLANYAKLSINYFAVSSMELMGQIYAYGDAVGIDRAFYGRLFDSSFSNPILKLYAVKIRDRAFETGVGFELSGGLKDVKLMAAASERTSKSFEYAPIIIRKMEQAIEHGRANNDWSVFTAFPGSEADSTV</sequence>
<dbReference type="Gene3D" id="1.10.1040.10">
    <property type="entry name" value="N-(1-d-carboxylethyl)-l-norvaline Dehydrogenase, domain 2"/>
    <property type="match status" value="1"/>
</dbReference>
<evidence type="ECO:0000256" key="1">
    <source>
        <dbReference type="ARBA" id="ARBA00023002"/>
    </source>
</evidence>
<dbReference type="Proteomes" id="UP000321562">
    <property type="component" value="Unassembled WGS sequence"/>
</dbReference>
<name>A0A5C6RZD6_9RHOB</name>
<dbReference type="AlphaFoldDB" id="A0A5C6RZD6"/>
<dbReference type="OrthoDB" id="9812907at2"/>
<dbReference type="InterPro" id="IPR013328">
    <property type="entry name" value="6PGD_dom2"/>
</dbReference>
<dbReference type="InterPro" id="IPR036291">
    <property type="entry name" value="NAD(P)-bd_dom_sf"/>
</dbReference>
<dbReference type="Gene3D" id="3.40.50.720">
    <property type="entry name" value="NAD(P)-binding Rossmann-like Domain"/>
    <property type="match status" value="1"/>
</dbReference>
<dbReference type="InterPro" id="IPR008927">
    <property type="entry name" value="6-PGluconate_DH-like_C_sf"/>
</dbReference>
<dbReference type="InterPro" id="IPR015815">
    <property type="entry name" value="HIBADH-related"/>
</dbReference>
<accession>A0A5C6RZD6</accession>
<evidence type="ECO:0000259" key="3">
    <source>
        <dbReference type="Pfam" id="PF03446"/>
    </source>
</evidence>
<reference evidence="4 5" key="1">
    <citation type="submission" date="2019-08" db="EMBL/GenBank/DDBJ databases">
        <authorList>
            <person name="Ye J."/>
        </authorList>
    </citation>
    <scope>NUCLEOTIDE SEQUENCE [LARGE SCALE GENOMIC DNA]</scope>
    <source>
        <strain evidence="4 5">TK008</strain>
    </source>
</reference>
<keyword evidence="1" id="KW-0560">Oxidoreductase</keyword>
<proteinExistence type="predicted"/>
<dbReference type="EMBL" id="VOPL01000007">
    <property type="protein sequence ID" value="TXB67464.1"/>
    <property type="molecule type" value="Genomic_DNA"/>
</dbReference>
<dbReference type="SUPFAM" id="SSF48179">
    <property type="entry name" value="6-phosphogluconate dehydrogenase C-terminal domain-like"/>
    <property type="match status" value="1"/>
</dbReference>
<dbReference type="GO" id="GO:0050661">
    <property type="term" value="F:NADP binding"/>
    <property type="evidence" value="ECO:0007669"/>
    <property type="project" value="InterPro"/>
</dbReference>
<keyword evidence="5" id="KW-1185">Reference proteome</keyword>
<dbReference type="GO" id="GO:0016491">
    <property type="term" value="F:oxidoreductase activity"/>
    <property type="evidence" value="ECO:0007669"/>
    <property type="project" value="UniProtKB-KW"/>
</dbReference>
<dbReference type="SUPFAM" id="SSF51735">
    <property type="entry name" value="NAD(P)-binding Rossmann-fold domains"/>
    <property type="match status" value="1"/>
</dbReference>
<comment type="caution">
    <text evidence="4">The sequence shown here is derived from an EMBL/GenBank/DDBJ whole genome shotgun (WGS) entry which is preliminary data.</text>
</comment>
<evidence type="ECO:0000256" key="2">
    <source>
        <dbReference type="PIRSR" id="PIRSR000103-1"/>
    </source>
</evidence>
<dbReference type="InterPro" id="IPR006115">
    <property type="entry name" value="6PGDH_NADP-bd"/>
</dbReference>
<dbReference type="Pfam" id="PF03446">
    <property type="entry name" value="NAD_binding_2"/>
    <property type="match status" value="1"/>
</dbReference>
<gene>
    <name evidence="4" type="ORF">FQV27_15305</name>
</gene>
<dbReference type="InterPro" id="IPR002204">
    <property type="entry name" value="3-OH-isobutyrate_DH-rel_CS"/>
</dbReference>
<dbReference type="InterPro" id="IPR051265">
    <property type="entry name" value="HIBADH-related_NP60_sf"/>
</dbReference>
<feature type="active site" evidence="2">
    <location>
        <position position="201"/>
    </location>
</feature>
<feature type="domain" description="6-phosphogluconate dehydrogenase NADP-binding" evidence="3">
    <location>
        <begin position="32"/>
        <end position="191"/>
    </location>
</feature>
<protein>
    <submittedName>
        <fullName evidence="4">NAD(P)-dependent oxidoreductase</fullName>
    </submittedName>
</protein>
<evidence type="ECO:0000313" key="5">
    <source>
        <dbReference type="Proteomes" id="UP000321562"/>
    </source>
</evidence>